<feature type="compositionally biased region" description="Basic and acidic residues" evidence="1">
    <location>
        <begin position="22"/>
        <end position="33"/>
    </location>
</feature>
<feature type="compositionally biased region" description="Low complexity" evidence="1">
    <location>
        <begin position="107"/>
        <end position="117"/>
    </location>
</feature>
<evidence type="ECO:0000313" key="4">
    <source>
        <dbReference type="Proteomes" id="UP001501536"/>
    </source>
</evidence>
<name>A0ABP7DDS1_9MICC</name>
<evidence type="ECO:0008006" key="5">
    <source>
        <dbReference type="Google" id="ProtNLM"/>
    </source>
</evidence>
<gene>
    <name evidence="3" type="ORF">GCM10022377_16080</name>
</gene>
<comment type="caution">
    <text evidence="3">The sequence shown here is derived from an EMBL/GenBank/DDBJ whole genome shotgun (WGS) entry which is preliminary data.</text>
</comment>
<dbReference type="EMBL" id="BAABCJ010000002">
    <property type="protein sequence ID" value="GAA3703254.1"/>
    <property type="molecule type" value="Genomic_DNA"/>
</dbReference>
<feature type="compositionally biased region" description="Low complexity" evidence="1">
    <location>
        <begin position="125"/>
        <end position="140"/>
    </location>
</feature>
<protein>
    <recommendedName>
        <fullName evidence="5">DUF4064 domain-containing protein</fullName>
    </recommendedName>
</protein>
<evidence type="ECO:0000256" key="2">
    <source>
        <dbReference type="SAM" id="Phobius"/>
    </source>
</evidence>
<feature type="transmembrane region" description="Helical" evidence="2">
    <location>
        <begin position="215"/>
        <end position="234"/>
    </location>
</feature>
<keyword evidence="2" id="KW-0472">Membrane</keyword>
<feature type="transmembrane region" description="Helical" evidence="2">
    <location>
        <begin position="155"/>
        <end position="175"/>
    </location>
</feature>
<feature type="transmembrane region" description="Helical" evidence="2">
    <location>
        <begin position="246"/>
        <end position="279"/>
    </location>
</feature>
<dbReference type="RefSeq" id="WP_344882629.1">
    <property type="nucleotide sequence ID" value="NZ_BAABCJ010000002.1"/>
</dbReference>
<proteinExistence type="predicted"/>
<dbReference type="Proteomes" id="UP001501536">
    <property type="component" value="Unassembled WGS sequence"/>
</dbReference>
<sequence>MSTTGSGGFNSPDEPPRYGIRVPREGNGDDSSGRDGGGQGSPDPQGGARDQNGPRGGQQNPGQYPPPPPPAYGQPGHSGQQGGYGQPTPGQPPYGQQGTGQQGGYGQPTPGQAPYGQQGYGHQGPGQPYGYPQPGFGMQPPQAPSEPPKEIKTSFGLILAAGVLSLISGIMLLILPNRVLASQMDDVISQDPMLAEQMQLAGLDMDALLTMVKTTGFVFILIGVAIYALIAFFIRKGSNGARITGTVLAGLSLLNLFSADLLSIAITLLGIAGIVFAWLRPSSEYIRAAGDAKRWRRR</sequence>
<keyword evidence="2" id="KW-1133">Transmembrane helix</keyword>
<evidence type="ECO:0000256" key="1">
    <source>
        <dbReference type="SAM" id="MobiDB-lite"/>
    </source>
</evidence>
<keyword evidence="4" id="KW-1185">Reference proteome</keyword>
<organism evidence="3 4">
    <name type="scientific">Zhihengliuella alba</name>
    <dbReference type="NCBI Taxonomy" id="547018"/>
    <lineage>
        <taxon>Bacteria</taxon>
        <taxon>Bacillati</taxon>
        <taxon>Actinomycetota</taxon>
        <taxon>Actinomycetes</taxon>
        <taxon>Micrococcales</taxon>
        <taxon>Micrococcaceae</taxon>
        <taxon>Zhihengliuella</taxon>
    </lineage>
</organism>
<evidence type="ECO:0000313" key="3">
    <source>
        <dbReference type="EMBL" id="GAA3703254.1"/>
    </source>
</evidence>
<keyword evidence="2" id="KW-0812">Transmembrane</keyword>
<feature type="compositionally biased region" description="Low complexity" evidence="1">
    <location>
        <begin position="41"/>
        <end position="62"/>
    </location>
</feature>
<feature type="compositionally biased region" description="Pro residues" evidence="1">
    <location>
        <begin position="63"/>
        <end position="72"/>
    </location>
</feature>
<reference evidence="4" key="1">
    <citation type="journal article" date="2019" name="Int. J. Syst. Evol. Microbiol.">
        <title>The Global Catalogue of Microorganisms (GCM) 10K type strain sequencing project: providing services to taxonomists for standard genome sequencing and annotation.</title>
        <authorList>
            <consortium name="The Broad Institute Genomics Platform"/>
            <consortium name="The Broad Institute Genome Sequencing Center for Infectious Disease"/>
            <person name="Wu L."/>
            <person name="Ma J."/>
        </authorList>
    </citation>
    <scope>NUCLEOTIDE SEQUENCE [LARGE SCALE GENOMIC DNA]</scope>
    <source>
        <strain evidence="4">JCM 16961</strain>
    </source>
</reference>
<feature type="compositionally biased region" description="Gly residues" evidence="1">
    <location>
        <begin position="97"/>
        <end position="106"/>
    </location>
</feature>
<feature type="region of interest" description="Disordered" evidence="1">
    <location>
        <begin position="1"/>
        <end position="150"/>
    </location>
</feature>
<accession>A0ABP7DDS1</accession>